<evidence type="ECO:0000256" key="1">
    <source>
        <dbReference type="ARBA" id="ARBA00011079"/>
    </source>
</evidence>
<comment type="similarity">
    <text evidence="1">Belongs to the peptidase S28 family.</text>
</comment>
<evidence type="ECO:0000313" key="8">
    <source>
        <dbReference type="Proteomes" id="UP000070444"/>
    </source>
</evidence>
<dbReference type="GO" id="GO:0070008">
    <property type="term" value="F:serine-type exopeptidase activity"/>
    <property type="evidence" value="ECO:0007669"/>
    <property type="project" value="InterPro"/>
</dbReference>
<dbReference type="AlphaFoldDB" id="A0A137P174"/>
<feature type="region of interest" description="Disordered" evidence="6">
    <location>
        <begin position="416"/>
        <end position="439"/>
    </location>
</feature>
<protein>
    <submittedName>
        <fullName evidence="7">Peptidase S28</fullName>
    </submittedName>
</protein>
<keyword evidence="2" id="KW-0645">Protease</keyword>
<dbReference type="PANTHER" id="PTHR11010:SF117">
    <property type="entry name" value="SERINE PROTEASE 16"/>
    <property type="match status" value="1"/>
</dbReference>
<proteinExistence type="inferred from homology"/>
<name>A0A137P174_CONC2</name>
<dbReference type="Gene3D" id="1.20.120.980">
    <property type="entry name" value="Serine carboxypeptidase S28, SKS domain"/>
    <property type="match status" value="1"/>
</dbReference>
<evidence type="ECO:0000256" key="6">
    <source>
        <dbReference type="SAM" id="MobiDB-lite"/>
    </source>
</evidence>
<dbReference type="OrthoDB" id="1735038at2759"/>
<dbReference type="Pfam" id="PF05577">
    <property type="entry name" value="Peptidase_S28"/>
    <property type="match status" value="2"/>
</dbReference>
<dbReference type="GO" id="GO:0006508">
    <property type="term" value="P:proteolysis"/>
    <property type="evidence" value="ECO:0007669"/>
    <property type="project" value="UniProtKB-KW"/>
</dbReference>
<evidence type="ECO:0000256" key="2">
    <source>
        <dbReference type="ARBA" id="ARBA00022670"/>
    </source>
</evidence>
<reference evidence="7 8" key="1">
    <citation type="journal article" date="2015" name="Genome Biol. Evol.">
        <title>Phylogenomic analyses indicate that early fungi evolved digesting cell walls of algal ancestors of land plants.</title>
        <authorList>
            <person name="Chang Y."/>
            <person name="Wang S."/>
            <person name="Sekimoto S."/>
            <person name="Aerts A.L."/>
            <person name="Choi C."/>
            <person name="Clum A."/>
            <person name="LaButti K.M."/>
            <person name="Lindquist E.A."/>
            <person name="Yee Ngan C."/>
            <person name="Ohm R.A."/>
            <person name="Salamov A.A."/>
            <person name="Grigoriev I.V."/>
            <person name="Spatafora J.W."/>
            <person name="Berbee M.L."/>
        </authorList>
    </citation>
    <scope>NUCLEOTIDE SEQUENCE [LARGE SCALE GENOMIC DNA]</scope>
    <source>
        <strain evidence="7 8">NRRL 28638</strain>
    </source>
</reference>
<dbReference type="PANTHER" id="PTHR11010">
    <property type="entry name" value="PROTEASE S28 PRO-X CARBOXYPEPTIDASE-RELATED"/>
    <property type="match status" value="1"/>
</dbReference>
<evidence type="ECO:0000256" key="4">
    <source>
        <dbReference type="ARBA" id="ARBA00022801"/>
    </source>
</evidence>
<feature type="compositionally biased region" description="Basic and acidic residues" evidence="6">
    <location>
        <begin position="421"/>
        <end position="439"/>
    </location>
</feature>
<evidence type="ECO:0000313" key="7">
    <source>
        <dbReference type="EMBL" id="KXN68793.1"/>
    </source>
</evidence>
<keyword evidence="8" id="KW-1185">Reference proteome</keyword>
<evidence type="ECO:0000256" key="5">
    <source>
        <dbReference type="ARBA" id="ARBA00023180"/>
    </source>
</evidence>
<dbReference type="Gene3D" id="3.40.50.1820">
    <property type="entry name" value="alpha/beta hydrolase"/>
    <property type="match status" value="1"/>
</dbReference>
<evidence type="ECO:0000256" key="3">
    <source>
        <dbReference type="ARBA" id="ARBA00022729"/>
    </source>
</evidence>
<dbReference type="Proteomes" id="UP000070444">
    <property type="component" value="Unassembled WGS sequence"/>
</dbReference>
<dbReference type="SUPFAM" id="SSF53474">
    <property type="entry name" value="alpha/beta-Hydrolases"/>
    <property type="match status" value="1"/>
</dbReference>
<dbReference type="EMBL" id="KQ964560">
    <property type="protein sequence ID" value="KXN68793.1"/>
    <property type="molecule type" value="Genomic_DNA"/>
</dbReference>
<sequence length="451" mass="51944">MIYFIFIYIKFVSTFVLYEEISDEFEVYTRSFSTQEAQTLWFDQILDHDSNYSATFKQRYYVNTEHYKPGGPAILYIGGEKALTTGSVLGGNTFQIAKENNGILFGLEHRYYGESQPFTEWTVENLKYLSSLNGVKDIGNFIKNVINPTTNKTFENTKWIAIGGSYPGSLSAWVRQEYPNDVLIGYASSAPVLAKEDFYEFDQTISSAFGSECANEINSIREYMDDLYDKPKEFSDLKSRFGCNDIEDNNEFLLVYADIIAGIVQYNSPEANPNIDSICFGFTNKTDIQEKLNHIINQTKTWREKKNYSPIRQWIYQCCKEYGYWQTAPKYGISTRSKWITAEWAREKYCNADIYGEKIGPPNTNFINTRFKALNNTTPQTIWVNGDSDPWKDLSISNPNDSTLYRPIYLINKGSHGSDLGNDKPSDSPELTETRKKIREDISRILNQRQV</sequence>
<dbReference type="GO" id="GO:0008239">
    <property type="term" value="F:dipeptidyl-peptidase activity"/>
    <property type="evidence" value="ECO:0007669"/>
    <property type="project" value="TreeGrafter"/>
</dbReference>
<keyword evidence="5" id="KW-0325">Glycoprotein</keyword>
<dbReference type="InterPro" id="IPR008758">
    <property type="entry name" value="Peptidase_S28"/>
</dbReference>
<organism evidence="7 8">
    <name type="scientific">Conidiobolus coronatus (strain ATCC 28846 / CBS 209.66 / NRRL 28638)</name>
    <name type="common">Delacroixia coronata</name>
    <dbReference type="NCBI Taxonomy" id="796925"/>
    <lineage>
        <taxon>Eukaryota</taxon>
        <taxon>Fungi</taxon>
        <taxon>Fungi incertae sedis</taxon>
        <taxon>Zoopagomycota</taxon>
        <taxon>Entomophthoromycotina</taxon>
        <taxon>Entomophthoromycetes</taxon>
        <taxon>Entomophthorales</taxon>
        <taxon>Ancylistaceae</taxon>
        <taxon>Conidiobolus</taxon>
    </lineage>
</organism>
<dbReference type="InterPro" id="IPR042269">
    <property type="entry name" value="Ser_carbopepase_S28_SKS"/>
</dbReference>
<keyword evidence="4" id="KW-0378">Hydrolase</keyword>
<accession>A0A137P174</accession>
<keyword evidence="3" id="KW-0732">Signal</keyword>
<dbReference type="InterPro" id="IPR029058">
    <property type="entry name" value="AB_hydrolase_fold"/>
</dbReference>
<gene>
    <name evidence="7" type="ORF">CONCODRAFT_18770</name>
</gene>